<evidence type="ECO:0000256" key="10">
    <source>
        <dbReference type="ARBA" id="ARBA00023157"/>
    </source>
</evidence>
<keyword evidence="3" id="KW-0272">Extracellular matrix</keyword>
<keyword evidence="2" id="KW-0964">Secreted</keyword>
<dbReference type="SUPFAM" id="SSF57184">
    <property type="entry name" value="Growth factor receptor domain"/>
    <property type="match status" value="1"/>
</dbReference>
<feature type="domain" description="EGF-like" evidence="16">
    <location>
        <begin position="705"/>
        <end position="743"/>
    </location>
</feature>
<dbReference type="PROSITE" id="PS01186">
    <property type="entry name" value="EGF_2"/>
    <property type="match status" value="3"/>
</dbReference>
<dbReference type="SMART" id="SM00181">
    <property type="entry name" value="EGF"/>
    <property type="match status" value="4"/>
</dbReference>
<dbReference type="PROSITE" id="PS51120">
    <property type="entry name" value="LDLRB"/>
    <property type="match status" value="3"/>
</dbReference>
<evidence type="ECO:0000259" key="19">
    <source>
        <dbReference type="PROSITE" id="PS51220"/>
    </source>
</evidence>
<feature type="repeat" description="LDL-receptor class B" evidence="13">
    <location>
        <begin position="973"/>
        <end position="1016"/>
    </location>
</feature>
<dbReference type="PANTHER" id="PTHR46513">
    <property type="entry name" value="VITELLOGENIN RECEPTOR-LIKE PROTEIN-RELATED-RELATED"/>
    <property type="match status" value="1"/>
</dbReference>
<evidence type="ECO:0000256" key="13">
    <source>
        <dbReference type="PROSITE-ProRule" id="PRU00461"/>
    </source>
</evidence>
<keyword evidence="7" id="KW-0106">Calcium</keyword>
<evidence type="ECO:0000256" key="8">
    <source>
        <dbReference type="ARBA" id="ARBA00022869"/>
    </source>
</evidence>
<dbReference type="Pfam" id="PF00086">
    <property type="entry name" value="Thyroglobulin_1"/>
    <property type="match status" value="2"/>
</dbReference>
<evidence type="ECO:0000313" key="21">
    <source>
        <dbReference type="RefSeq" id="XP_030626654.1"/>
    </source>
</evidence>
<name>A0A6J2V323_CHACN</name>
<dbReference type="InterPro" id="IPR009030">
    <property type="entry name" value="Growth_fac_rcpt_cys_sf"/>
</dbReference>
<dbReference type="Pfam" id="PF12947">
    <property type="entry name" value="EGF_3"/>
    <property type="match status" value="2"/>
</dbReference>
<feature type="compositionally biased region" description="Polar residues" evidence="15">
    <location>
        <begin position="198"/>
        <end position="208"/>
    </location>
</feature>
<evidence type="ECO:0000259" key="18">
    <source>
        <dbReference type="PROSITE" id="PS51162"/>
    </source>
</evidence>
<dbReference type="InterPro" id="IPR024731">
    <property type="entry name" value="NELL2-like_EGF"/>
</dbReference>
<dbReference type="GeneID" id="115809219"/>
<feature type="domain" description="Thyroglobulin type-1" evidence="18">
    <location>
        <begin position="835"/>
        <end position="903"/>
    </location>
</feature>
<dbReference type="GO" id="GO:0007160">
    <property type="term" value="P:cell-matrix adhesion"/>
    <property type="evidence" value="ECO:0007669"/>
    <property type="project" value="InterPro"/>
</dbReference>
<evidence type="ECO:0000256" key="2">
    <source>
        <dbReference type="ARBA" id="ARBA00022525"/>
    </source>
</evidence>
<dbReference type="GO" id="GO:0017147">
    <property type="term" value="F:Wnt-protein binding"/>
    <property type="evidence" value="ECO:0007669"/>
    <property type="project" value="TreeGrafter"/>
</dbReference>
<evidence type="ECO:0000256" key="11">
    <source>
        <dbReference type="ARBA" id="ARBA00023180"/>
    </source>
</evidence>
<reference evidence="21" key="1">
    <citation type="submission" date="2025-08" db="UniProtKB">
        <authorList>
            <consortium name="RefSeq"/>
        </authorList>
    </citation>
    <scope>IDENTIFICATION</scope>
</reference>
<feature type="domain" description="EGF-like" evidence="16">
    <location>
        <begin position="662"/>
        <end position="704"/>
    </location>
</feature>
<dbReference type="InterPro" id="IPR050778">
    <property type="entry name" value="Cueball_EGF_LRP_Nidogen"/>
</dbReference>
<evidence type="ECO:0000313" key="20">
    <source>
        <dbReference type="Proteomes" id="UP000504632"/>
    </source>
</evidence>
<dbReference type="SMART" id="SM00539">
    <property type="entry name" value="NIDO"/>
    <property type="match status" value="1"/>
</dbReference>
<keyword evidence="10 14" id="KW-1015">Disulfide bond</keyword>
<dbReference type="SMART" id="SM00179">
    <property type="entry name" value="EGF_CA"/>
    <property type="match status" value="3"/>
</dbReference>
<dbReference type="Pfam" id="PF07645">
    <property type="entry name" value="EGF_CA"/>
    <property type="match status" value="1"/>
</dbReference>
<dbReference type="SMART" id="SM00682">
    <property type="entry name" value="G2F"/>
    <property type="match status" value="1"/>
</dbReference>
<dbReference type="PANTHER" id="PTHR46513:SF6">
    <property type="entry name" value="NIDOGEN-1"/>
    <property type="match status" value="1"/>
</dbReference>
<keyword evidence="9" id="KW-0130">Cell adhesion</keyword>
<dbReference type="PROSITE" id="PS50993">
    <property type="entry name" value="NIDOGEN_G2"/>
    <property type="match status" value="1"/>
</dbReference>
<sequence>MQFYGIFTLIFVNCNFITAIQRRDLLPYGPTKGDVLLKEGDDEISVVLKLKKSLQFYNTEFNILYVGTNGILSTEPPPSESEYLIRGFPLSFPVIAPFLTDIDTSEGRGAVYFRSEESLDTLIRVTHMVQKGFPQMRFRATHCVIATWDQVSFYEVESYESQTHITVNTFQTVLAGNKTDTFALFLYPEGALRASGIRDNTSDSSEAGPTTARVGFNRGDTSTTEGLFYSLVSKDESIKKLFQAGNSGFKGVWIFHIGSSRFDFQRVVPAVVPKATPAASPQGLESGFNSAVKPQATGTDDNSSVLIGQRSVAHPDTHNETQGSSPLKSLSQSPPVQSAGSLINATETCGSIHLHCSQDSFCTEHPTGPCCQCRSGFYGNGRQCFPGGVSQRLSGKLHGLISIGGTKVQLKWADLHGYAVVGEGRVYVSIGPVPDRAGWALMTVGPLISLFGWLFALELKNHQNGFSITGAEFTHHAEMTFYPNKEHLNVTHVARGLDSFNHIRLDTHIQGYLPSIPQGARVQIQPYKETYQYNNSVVTSSSLRDYTVVSENGGAETFSFLLRQNVTLRGCQHGPWNIPDFQQLDVEHTLVTYSPEGHILRYAIINTVGPVGGELPGLLEVNPCTSGKHYCDPMALCLPGEGVQYHCQCAMGFRGDGRNCYDVDECTEGLSACGPHSQCVNLPGSHHCHCDTGYEFDFDWRVCADIDECLLQLCHPFASCSNTPGSFHCQCWPGYEGDGFLCQPHQEPGPALTVCQQHRDSLLKSTGLLDGHPLGDIYIPQCSEEGLYKPLQCLGTTGHCWCVDSRGQERVGTRTLPGNPPANCDQPAPLLPRAETLCERWRSSLLSHYGGQPSAQDYMPQCDSQGHFSPVQCYGNSSFCWCADKRGREVTGTRSHDAVKPPCISDIPPYLPQSLVNPTVISVPSGSAVLYAGGPWIGVVPLDGARLDHDRFFVLTAQQDSLVTGLGFDCRENMLYWTDLTRRSISRVRLVPGHEPELIIDAELSCPEGVAVDTEHRKLYWVDSGTDRIETSHLDGRGRAVLFDSDLVNPRALVVHSETQTLFWTDWNRDGPKIECSTTDGRNRKILVQEGLNLPNALTFDTKTKQLCWADAGTKRLECVAPDGTGRLVINSQLEYPFSLDIYNSHVFYTDWKRDGISVLDKSTGKQTDFLPIQMSHLYGIAVIPSDCL</sequence>
<dbReference type="PROSITE" id="PS51220">
    <property type="entry name" value="NIDO"/>
    <property type="match status" value="1"/>
</dbReference>
<feature type="disulfide bond" evidence="14">
    <location>
        <begin position="793"/>
        <end position="800"/>
    </location>
</feature>
<dbReference type="Gene3D" id="2.120.10.30">
    <property type="entry name" value="TolB, C-terminal domain"/>
    <property type="match status" value="1"/>
</dbReference>
<keyword evidence="11" id="KW-0325">Glycoprotein</keyword>
<dbReference type="CDD" id="cd00054">
    <property type="entry name" value="EGF_CA"/>
    <property type="match status" value="2"/>
</dbReference>
<dbReference type="InParanoid" id="A0A6J2V323"/>
<dbReference type="SMART" id="SM00135">
    <property type="entry name" value="LY"/>
    <property type="match status" value="5"/>
</dbReference>
<evidence type="ECO:0000256" key="3">
    <source>
        <dbReference type="ARBA" id="ARBA00022530"/>
    </source>
</evidence>
<dbReference type="PROSITE" id="PS00010">
    <property type="entry name" value="ASX_HYDROXYL"/>
    <property type="match status" value="1"/>
</dbReference>
<evidence type="ECO:0000256" key="12">
    <source>
        <dbReference type="PROSITE-ProRule" id="PRU00076"/>
    </source>
</evidence>
<feature type="repeat" description="LDL-receptor class B" evidence="13">
    <location>
        <begin position="1017"/>
        <end position="1059"/>
    </location>
</feature>
<dbReference type="GO" id="GO:0030855">
    <property type="term" value="P:epithelial cell differentiation"/>
    <property type="evidence" value="ECO:0007669"/>
    <property type="project" value="UniProtKB-ARBA"/>
</dbReference>
<feature type="disulfide bond" evidence="14">
    <location>
        <begin position="873"/>
        <end position="880"/>
    </location>
</feature>
<dbReference type="CDD" id="cd00255">
    <property type="entry name" value="nidG2"/>
    <property type="match status" value="1"/>
</dbReference>
<evidence type="ECO:0000256" key="15">
    <source>
        <dbReference type="SAM" id="MobiDB-lite"/>
    </source>
</evidence>
<dbReference type="PROSITE" id="PS01187">
    <property type="entry name" value="EGF_CA"/>
    <property type="match status" value="1"/>
</dbReference>
<dbReference type="GO" id="GO:0005604">
    <property type="term" value="C:basement membrane"/>
    <property type="evidence" value="ECO:0007669"/>
    <property type="project" value="UniProtKB-SubCell"/>
</dbReference>
<comment type="subcellular location">
    <subcellularLocation>
        <location evidence="1">Secreted</location>
        <location evidence="1">Extracellular space</location>
        <location evidence="1">Extracellular matrix</location>
        <location evidence="1">Basement membrane</location>
    </subcellularLocation>
</comment>
<dbReference type="CDD" id="cd00191">
    <property type="entry name" value="TY"/>
    <property type="match status" value="2"/>
</dbReference>
<keyword evidence="6" id="KW-0677">Repeat</keyword>
<dbReference type="InterPro" id="IPR009017">
    <property type="entry name" value="GFP"/>
</dbReference>
<dbReference type="OrthoDB" id="6375837at2759"/>
<dbReference type="CTD" id="570436"/>
<dbReference type="InterPro" id="IPR018097">
    <property type="entry name" value="EGF_Ca-bd_CS"/>
</dbReference>
<dbReference type="InterPro" id="IPR011042">
    <property type="entry name" value="6-blade_b-propeller_TolB-like"/>
</dbReference>
<dbReference type="Gene3D" id="2.40.155.10">
    <property type="entry name" value="Green fluorescent protein"/>
    <property type="match status" value="1"/>
</dbReference>
<evidence type="ECO:0000256" key="6">
    <source>
        <dbReference type="ARBA" id="ARBA00022737"/>
    </source>
</evidence>
<evidence type="ECO:0000256" key="4">
    <source>
        <dbReference type="ARBA" id="ARBA00022536"/>
    </source>
</evidence>
<dbReference type="InterPro" id="IPR000742">
    <property type="entry name" value="EGF"/>
</dbReference>
<feature type="compositionally biased region" description="Low complexity" evidence="15">
    <location>
        <begin position="324"/>
        <end position="338"/>
    </location>
</feature>
<dbReference type="FunFam" id="2.10.25.10:FF:000038">
    <property type="entry name" value="Fibrillin 2"/>
    <property type="match status" value="1"/>
</dbReference>
<evidence type="ECO:0000256" key="5">
    <source>
        <dbReference type="ARBA" id="ARBA00022729"/>
    </source>
</evidence>
<gene>
    <name evidence="21" type="primary">nid2b</name>
</gene>
<dbReference type="InterPro" id="IPR049883">
    <property type="entry name" value="NOTCH1_EGF-like"/>
</dbReference>
<dbReference type="InterPro" id="IPR001881">
    <property type="entry name" value="EGF-like_Ca-bd_dom"/>
</dbReference>
<feature type="compositionally biased region" description="Polar residues" evidence="15">
    <location>
        <begin position="296"/>
        <end position="306"/>
    </location>
</feature>
<dbReference type="PROSITE" id="PS51162">
    <property type="entry name" value="THYROGLOBULIN_1_2"/>
    <property type="match status" value="2"/>
</dbReference>
<dbReference type="AlphaFoldDB" id="A0A6J2V323"/>
<keyword evidence="5" id="KW-0732">Signal</keyword>
<dbReference type="Proteomes" id="UP000504632">
    <property type="component" value="Chromosome 4"/>
</dbReference>
<dbReference type="GO" id="GO:0005886">
    <property type="term" value="C:plasma membrane"/>
    <property type="evidence" value="ECO:0007669"/>
    <property type="project" value="TreeGrafter"/>
</dbReference>
<organism evidence="20 21">
    <name type="scientific">Chanos chanos</name>
    <name type="common">Milkfish</name>
    <name type="synonym">Mugil chanos</name>
    <dbReference type="NCBI Taxonomy" id="29144"/>
    <lineage>
        <taxon>Eukaryota</taxon>
        <taxon>Metazoa</taxon>
        <taxon>Chordata</taxon>
        <taxon>Craniata</taxon>
        <taxon>Vertebrata</taxon>
        <taxon>Euteleostomi</taxon>
        <taxon>Actinopterygii</taxon>
        <taxon>Neopterygii</taxon>
        <taxon>Teleostei</taxon>
        <taxon>Ostariophysi</taxon>
        <taxon>Gonorynchiformes</taxon>
        <taxon>Chanidae</taxon>
        <taxon>Chanos</taxon>
    </lineage>
</organism>
<evidence type="ECO:0000259" key="17">
    <source>
        <dbReference type="PROSITE" id="PS50993"/>
    </source>
</evidence>
<dbReference type="GO" id="GO:0042813">
    <property type="term" value="F:Wnt receptor activity"/>
    <property type="evidence" value="ECO:0007669"/>
    <property type="project" value="TreeGrafter"/>
</dbReference>
<dbReference type="SMART" id="SM00211">
    <property type="entry name" value="TY"/>
    <property type="match status" value="2"/>
</dbReference>
<feature type="domain" description="NIDO" evidence="19">
    <location>
        <begin position="97"/>
        <end position="260"/>
    </location>
</feature>
<keyword evidence="20" id="KW-1185">Reference proteome</keyword>
<dbReference type="Pfam" id="PF00058">
    <property type="entry name" value="Ldl_recept_b"/>
    <property type="match status" value="2"/>
</dbReference>
<feature type="region of interest" description="Disordered" evidence="15">
    <location>
        <begin position="197"/>
        <end position="218"/>
    </location>
</feature>
<dbReference type="Gene3D" id="2.10.25.10">
    <property type="entry name" value="Laminin"/>
    <property type="match status" value="3"/>
</dbReference>
<feature type="region of interest" description="Disordered" evidence="15">
    <location>
        <begin position="276"/>
        <end position="338"/>
    </location>
</feature>
<dbReference type="SUPFAM" id="SSF54511">
    <property type="entry name" value="GFP-like"/>
    <property type="match status" value="1"/>
</dbReference>
<feature type="domain" description="Nidogen G2 beta-barrel" evidence="17">
    <location>
        <begin position="389"/>
        <end position="618"/>
    </location>
</feature>
<feature type="repeat" description="LDL-receptor class B" evidence="13">
    <location>
        <begin position="1060"/>
        <end position="1104"/>
    </location>
</feature>
<keyword evidence="4 12" id="KW-0245">EGF-like domain</keyword>
<proteinExistence type="predicted"/>
<dbReference type="GO" id="GO:0005509">
    <property type="term" value="F:calcium ion binding"/>
    <property type="evidence" value="ECO:0007669"/>
    <property type="project" value="InterPro"/>
</dbReference>
<dbReference type="InterPro" id="IPR000716">
    <property type="entry name" value="Thyroglobulin_1"/>
</dbReference>
<evidence type="ECO:0000256" key="7">
    <source>
        <dbReference type="ARBA" id="ARBA00022837"/>
    </source>
</evidence>
<accession>A0A6J2V323</accession>
<dbReference type="InterPro" id="IPR006605">
    <property type="entry name" value="G2_nidogen/fibulin_G2F"/>
</dbReference>
<comment type="caution">
    <text evidence="12">Lacks conserved residue(s) required for the propagation of feature annotation.</text>
</comment>
<dbReference type="FunFam" id="2.120.10.30:FF:000241">
    <property type="entry name" value="Low-density lipoprotein receptor-related protein 6"/>
    <property type="match status" value="1"/>
</dbReference>
<protein>
    <submittedName>
        <fullName evidence="21">Nidogen-2</fullName>
    </submittedName>
</protein>
<evidence type="ECO:0000256" key="9">
    <source>
        <dbReference type="ARBA" id="ARBA00022889"/>
    </source>
</evidence>
<feature type="domain" description="Thyroglobulin type-1" evidence="18">
    <location>
        <begin position="752"/>
        <end position="824"/>
    </location>
</feature>
<dbReference type="SUPFAM" id="SSF57610">
    <property type="entry name" value="Thyroglobulin type-1 domain"/>
    <property type="match status" value="2"/>
</dbReference>
<dbReference type="RefSeq" id="XP_030626654.1">
    <property type="nucleotide sequence ID" value="XM_030770794.1"/>
</dbReference>
<dbReference type="FunFam" id="2.10.25.10:FF:000139">
    <property type="entry name" value="Fibulin-1"/>
    <property type="match status" value="1"/>
</dbReference>
<dbReference type="PROSITE" id="PS50026">
    <property type="entry name" value="EGF_3"/>
    <property type="match status" value="3"/>
</dbReference>
<dbReference type="InterPro" id="IPR000033">
    <property type="entry name" value="LDLR_classB_rpt"/>
</dbReference>
<keyword evidence="8" id="KW-0084">Basement membrane</keyword>
<dbReference type="GO" id="GO:0060070">
    <property type="term" value="P:canonical Wnt signaling pathway"/>
    <property type="evidence" value="ECO:0007669"/>
    <property type="project" value="TreeGrafter"/>
</dbReference>
<dbReference type="InterPro" id="IPR003886">
    <property type="entry name" value="NIDO_dom"/>
</dbReference>
<evidence type="ECO:0000259" key="16">
    <source>
        <dbReference type="PROSITE" id="PS50026"/>
    </source>
</evidence>
<dbReference type="InterPro" id="IPR036857">
    <property type="entry name" value="Thyroglobulin_1_sf"/>
</dbReference>
<evidence type="ECO:0000256" key="14">
    <source>
        <dbReference type="PROSITE-ProRule" id="PRU00500"/>
    </source>
</evidence>
<dbReference type="InterPro" id="IPR000152">
    <property type="entry name" value="EGF-type_Asp/Asn_hydroxyl_site"/>
</dbReference>
<dbReference type="PROSITE" id="PS00484">
    <property type="entry name" value="THYROGLOBULIN_1_1"/>
    <property type="match status" value="2"/>
</dbReference>
<dbReference type="Pfam" id="PF07474">
    <property type="entry name" value="G2F"/>
    <property type="match status" value="1"/>
</dbReference>
<evidence type="ECO:0000256" key="1">
    <source>
        <dbReference type="ARBA" id="ARBA00004302"/>
    </source>
</evidence>
<dbReference type="SUPFAM" id="SSF63825">
    <property type="entry name" value="YWTD domain"/>
    <property type="match status" value="1"/>
</dbReference>
<feature type="domain" description="EGF-like" evidence="16">
    <location>
        <begin position="620"/>
        <end position="661"/>
    </location>
</feature>
<dbReference type="Gene3D" id="4.10.800.10">
    <property type="entry name" value="Thyroglobulin type-1"/>
    <property type="match status" value="2"/>
</dbReference>
<dbReference type="Pfam" id="PF06119">
    <property type="entry name" value="NIDO"/>
    <property type="match status" value="1"/>
</dbReference>